<gene>
    <name evidence="2" type="ORF">J2W49_001930</name>
</gene>
<proteinExistence type="predicted"/>
<feature type="region of interest" description="Disordered" evidence="1">
    <location>
        <begin position="319"/>
        <end position="351"/>
    </location>
</feature>
<feature type="region of interest" description="Disordered" evidence="1">
    <location>
        <begin position="447"/>
        <end position="471"/>
    </location>
</feature>
<feature type="compositionally biased region" description="Low complexity" evidence="1">
    <location>
        <begin position="53"/>
        <end position="74"/>
    </location>
</feature>
<keyword evidence="3" id="KW-1185">Reference proteome</keyword>
<feature type="region of interest" description="Disordered" evidence="1">
    <location>
        <begin position="159"/>
        <end position="188"/>
    </location>
</feature>
<comment type="caution">
    <text evidence="2">The sequence shown here is derived from an EMBL/GenBank/DDBJ whole genome shotgun (WGS) entry which is preliminary data.</text>
</comment>
<dbReference type="EMBL" id="JAVDWU010000003">
    <property type="protein sequence ID" value="MDR7149975.1"/>
    <property type="molecule type" value="Genomic_DNA"/>
</dbReference>
<organism evidence="2 3">
    <name type="scientific">Hydrogenophaga palleronii</name>
    <dbReference type="NCBI Taxonomy" id="65655"/>
    <lineage>
        <taxon>Bacteria</taxon>
        <taxon>Pseudomonadati</taxon>
        <taxon>Pseudomonadota</taxon>
        <taxon>Betaproteobacteria</taxon>
        <taxon>Burkholderiales</taxon>
        <taxon>Comamonadaceae</taxon>
        <taxon>Hydrogenophaga</taxon>
    </lineage>
</organism>
<protein>
    <submittedName>
        <fullName evidence="2">Uncharacterized protein</fullName>
    </submittedName>
</protein>
<evidence type="ECO:0000313" key="2">
    <source>
        <dbReference type="EMBL" id="MDR7149975.1"/>
    </source>
</evidence>
<evidence type="ECO:0000313" key="3">
    <source>
        <dbReference type="Proteomes" id="UP001265700"/>
    </source>
</evidence>
<feature type="region of interest" description="Disordered" evidence="1">
    <location>
        <begin position="48"/>
        <end position="86"/>
    </location>
</feature>
<feature type="compositionally biased region" description="Polar residues" evidence="1">
    <location>
        <begin position="337"/>
        <end position="350"/>
    </location>
</feature>
<feature type="compositionally biased region" description="Basic and acidic residues" evidence="1">
    <location>
        <begin position="159"/>
        <end position="182"/>
    </location>
</feature>
<evidence type="ECO:0000256" key="1">
    <source>
        <dbReference type="SAM" id="MobiDB-lite"/>
    </source>
</evidence>
<accession>A0ABU1WL01</accession>
<name>A0ABU1WL01_9BURK</name>
<reference evidence="2 3" key="1">
    <citation type="submission" date="2023-07" db="EMBL/GenBank/DDBJ databases">
        <title>Sorghum-associated microbial communities from plants grown in Nebraska, USA.</title>
        <authorList>
            <person name="Schachtman D."/>
        </authorList>
    </citation>
    <scope>NUCLEOTIDE SEQUENCE [LARGE SCALE GENOMIC DNA]</scope>
    <source>
        <strain evidence="2 3">4249</strain>
    </source>
</reference>
<sequence length="471" mass="51771">MSRFIAPSGNWRGDHELGAVLNEFTAPQQQQDFFRLLQEVNALLQPGALPRGQSSASTAQSAAPDPQGPAAAPSRPVFDLNLEPDPVDDVPPVPAGRPVKPEPIDLAPAVRVPLLVETQLDQARTAFYEEVAQVCDLTGDAPQWASKLAESGGVIVHHRMEPVPGNDDKFPLRDRNNPERAHPRYAGADGKCDPNVKLKKLKVAGQEMHTFLQQLCESDPRLQLDPRKLPDVVKALTEDAQREFERLIREQPSANPRCLPIKLSAAYVQDHEQALIGQYGLFVPRPSDPAESPTLSNGRILGFYMGAVLENERQRQEALATHPDSDHYALDAGRLPQQRQRGRTNWSGPSKRTEITFAGLGSANSMAFANTALRRPDPEHPEPAYDKERINALFLPFDLALTDKDGKHRNEVAVALVALDNLFPAGDDRPHAQVLADYGDAYLANFSKPAPAPESDLDDTYEVKPRVASPE</sequence>
<dbReference type="Proteomes" id="UP001265700">
    <property type="component" value="Unassembled WGS sequence"/>
</dbReference>
<dbReference type="RefSeq" id="WP_310314912.1">
    <property type="nucleotide sequence ID" value="NZ_JAVDWU010000003.1"/>
</dbReference>